<comment type="caution">
    <text evidence="2">The sequence shown here is derived from an EMBL/GenBank/DDBJ whole genome shotgun (WGS) entry which is preliminary data.</text>
</comment>
<keyword evidence="3" id="KW-1185">Reference proteome</keyword>
<dbReference type="Proteomes" id="UP001597085">
    <property type="component" value="Unassembled WGS sequence"/>
</dbReference>
<name>A0ABD6CI54_9EURY</name>
<protein>
    <submittedName>
        <fullName evidence="2">Uncharacterized protein</fullName>
    </submittedName>
</protein>
<reference evidence="2 3" key="1">
    <citation type="journal article" date="2019" name="Int. J. Syst. Evol. Microbiol.">
        <title>The Global Catalogue of Microorganisms (GCM) 10K type strain sequencing project: providing services to taxonomists for standard genome sequencing and annotation.</title>
        <authorList>
            <consortium name="The Broad Institute Genomics Platform"/>
            <consortium name="The Broad Institute Genome Sequencing Center for Infectious Disease"/>
            <person name="Wu L."/>
            <person name="Ma J."/>
        </authorList>
    </citation>
    <scope>NUCLEOTIDE SEQUENCE [LARGE SCALE GENOMIC DNA]</scope>
    <source>
        <strain evidence="2 3">CGMCC 1.12121</strain>
    </source>
</reference>
<organism evidence="2 3">
    <name type="scientific">Halobellus rarus</name>
    <dbReference type="NCBI Taxonomy" id="1126237"/>
    <lineage>
        <taxon>Archaea</taxon>
        <taxon>Methanobacteriati</taxon>
        <taxon>Methanobacteriota</taxon>
        <taxon>Stenosarchaea group</taxon>
        <taxon>Halobacteria</taxon>
        <taxon>Halobacteriales</taxon>
        <taxon>Haloferacaceae</taxon>
        <taxon>Halobellus</taxon>
    </lineage>
</organism>
<dbReference type="Pfam" id="PF24018">
    <property type="entry name" value="DUF7331"/>
    <property type="match status" value="1"/>
</dbReference>
<proteinExistence type="predicted"/>
<evidence type="ECO:0000313" key="3">
    <source>
        <dbReference type="Proteomes" id="UP001597085"/>
    </source>
</evidence>
<accession>A0ABD6CI54</accession>
<dbReference type="InterPro" id="IPR055755">
    <property type="entry name" value="DUF7331"/>
</dbReference>
<dbReference type="EMBL" id="JBHUDK010000002">
    <property type="protein sequence ID" value="MFD1597475.1"/>
    <property type="molecule type" value="Genomic_DNA"/>
</dbReference>
<sequence length="62" mass="6654">MVDPADSERTDRSPAAPARMGEASGLAEVESYDVDGGIVFYDPQNPLAWVEASQTVTLTEHC</sequence>
<dbReference type="RefSeq" id="WP_256421739.1">
    <property type="nucleotide sequence ID" value="NZ_JANHDI010000008.1"/>
</dbReference>
<evidence type="ECO:0000313" key="2">
    <source>
        <dbReference type="EMBL" id="MFD1597475.1"/>
    </source>
</evidence>
<dbReference type="AlphaFoldDB" id="A0ABD6CI54"/>
<gene>
    <name evidence="2" type="ORF">ACFSBX_00605</name>
</gene>
<evidence type="ECO:0000256" key="1">
    <source>
        <dbReference type="SAM" id="MobiDB-lite"/>
    </source>
</evidence>
<feature type="region of interest" description="Disordered" evidence="1">
    <location>
        <begin position="1"/>
        <end position="25"/>
    </location>
</feature>
<feature type="compositionally biased region" description="Basic and acidic residues" evidence="1">
    <location>
        <begin position="1"/>
        <end position="12"/>
    </location>
</feature>